<gene>
    <name evidence="5" type="ORF">GCM10011365_24270</name>
</gene>
<comment type="caution">
    <text evidence="5">The sequence shown here is derived from an EMBL/GenBank/DDBJ whole genome shotgun (WGS) entry which is preliminary data.</text>
</comment>
<dbReference type="SMART" id="SM00422">
    <property type="entry name" value="HTH_MERR"/>
    <property type="match status" value="1"/>
</dbReference>
<dbReference type="RefSeq" id="WP_188366030.1">
    <property type="nucleotide sequence ID" value="NZ_BAABJF010000013.1"/>
</dbReference>
<keyword evidence="2" id="KW-0238">DNA-binding</keyword>
<keyword evidence="6" id="KW-1185">Reference proteome</keyword>
<dbReference type="InterPro" id="IPR047057">
    <property type="entry name" value="MerR_fam"/>
</dbReference>
<dbReference type="PANTHER" id="PTHR30204:SF94">
    <property type="entry name" value="HEAVY METAL-DEPENDENT TRANSCRIPTIONAL REGULATOR HI_0293-RELATED"/>
    <property type="match status" value="1"/>
</dbReference>
<name>A0A917CZ01_9GAMM</name>
<sequence>MKIGQVSKITNISVQTIRYCESQKLIQSLGRTVGNFRIYEDQVIDQLKFIKHCLLLD</sequence>
<dbReference type="Proteomes" id="UP000605253">
    <property type="component" value="Unassembled WGS sequence"/>
</dbReference>
<accession>A0A917CZ01</accession>
<dbReference type="PROSITE" id="PS50937">
    <property type="entry name" value="HTH_MERR_2"/>
    <property type="match status" value="1"/>
</dbReference>
<reference evidence="5" key="1">
    <citation type="journal article" date="2014" name="Int. J. Syst. Evol. Microbiol.">
        <title>Complete genome sequence of Corynebacterium casei LMG S-19264T (=DSM 44701T), isolated from a smear-ripened cheese.</title>
        <authorList>
            <consortium name="US DOE Joint Genome Institute (JGI-PGF)"/>
            <person name="Walter F."/>
            <person name="Albersmeier A."/>
            <person name="Kalinowski J."/>
            <person name="Ruckert C."/>
        </authorList>
    </citation>
    <scope>NUCLEOTIDE SEQUENCE</scope>
    <source>
        <strain evidence="5">CGMCC 1.12181</strain>
    </source>
</reference>
<protein>
    <recommendedName>
        <fullName evidence="4">HTH merR-type domain-containing protein</fullName>
    </recommendedName>
</protein>
<proteinExistence type="predicted"/>
<organism evidence="5 6">
    <name type="scientific">Marinicella pacifica</name>
    <dbReference type="NCBI Taxonomy" id="1171543"/>
    <lineage>
        <taxon>Bacteria</taxon>
        <taxon>Pseudomonadati</taxon>
        <taxon>Pseudomonadota</taxon>
        <taxon>Gammaproteobacteria</taxon>
        <taxon>Lysobacterales</taxon>
        <taxon>Marinicellaceae</taxon>
        <taxon>Marinicella</taxon>
    </lineage>
</organism>
<evidence type="ECO:0000313" key="6">
    <source>
        <dbReference type="Proteomes" id="UP000605253"/>
    </source>
</evidence>
<keyword evidence="1" id="KW-0805">Transcription regulation</keyword>
<reference evidence="5" key="2">
    <citation type="submission" date="2020-09" db="EMBL/GenBank/DDBJ databases">
        <authorList>
            <person name="Sun Q."/>
            <person name="Zhou Y."/>
        </authorList>
    </citation>
    <scope>NUCLEOTIDE SEQUENCE</scope>
    <source>
        <strain evidence="5">CGMCC 1.12181</strain>
    </source>
</reference>
<dbReference type="InterPro" id="IPR009061">
    <property type="entry name" value="DNA-bd_dom_put_sf"/>
</dbReference>
<evidence type="ECO:0000259" key="4">
    <source>
        <dbReference type="PROSITE" id="PS50937"/>
    </source>
</evidence>
<evidence type="ECO:0000256" key="2">
    <source>
        <dbReference type="ARBA" id="ARBA00023125"/>
    </source>
</evidence>
<dbReference type="AlphaFoldDB" id="A0A917CZ01"/>
<evidence type="ECO:0000313" key="5">
    <source>
        <dbReference type="EMBL" id="GGG02270.1"/>
    </source>
</evidence>
<dbReference type="EMBL" id="BMEO01000016">
    <property type="protein sequence ID" value="GGG02270.1"/>
    <property type="molecule type" value="Genomic_DNA"/>
</dbReference>
<dbReference type="SUPFAM" id="SSF46955">
    <property type="entry name" value="Putative DNA-binding domain"/>
    <property type="match status" value="1"/>
</dbReference>
<dbReference type="PANTHER" id="PTHR30204">
    <property type="entry name" value="REDOX-CYCLING DRUG-SENSING TRANSCRIPTIONAL ACTIVATOR SOXR"/>
    <property type="match status" value="1"/>
</dbReference>
<dbReference type="Pfam" id="PF00376">
    <property type="entry name" value="MerR"/>
    <property type="match status" value="1"/>
</dbReference>
<dbReference type="Gene3D" id="1.10.1660.10">
    <property type="match status" value="1"/>
</dbReference>
<evidence type="ECO:0000256" key="1">
    <source>
        <dbReference type="ARBA" id="ARBA00023015"/>
    </source>
</evidence>
<dbReference type="GO" id="GO:0003677">
    <property type="term" value="F:DNA binding"/>
    <property type="evidence" value="ECO:0007669"/>
    <property type="project" value="UniProtKB-KW"/>
</dbReference>
<dbReference type="InterPro" id="IPR000551">
    <property type="entry name" value="MerR-type_HTH_dom"/>
</dbReference>
<dbReference type="GO" id="GO:0003700">
    <property type="term" value="F:DNA-binding transcription factor activity"/>
    <property type="evidence" value="ECO:0007669"/>
    <property type="project" value="InterPro"/>
</dbReference>
<evidence type="ECO:0000256" key="3">
    <source>
        <dbReference type="ARBA" id="ARBA00023163"/>
    </source>
</evidence>
<keyword evidence="3" id="KW-0804">Transcription</keyword>
<feature type="domain" description="HTH merR-type" evidence="4">
    <location>
        <begin position="1"/>
        <end position="57"/>
    </location>
</feature>